<dbReference type="InterPro" id="IPR023198">
    <property type="entry name" value="PGP-like_dom2"/>
</dbReference>
<dbReference type="STRING" id="1797582.A2442_00755"/>
<proteinExistence type="predicted"/>
<gene>
    <name evidence="1" type="ORF">A2442_00755</name>
</gene>
<dbReference type="InterPro" id="IPR023214">
    <property type="entry name" value="HAD_sf"/>
</dbReference>
<name>A0A1F5EJA5_9BACT</name>
<dbReference type="InterPro" id="IPR041492">
    <property type="entry name" value="HAD_2"/>
</dbReference>
<sequence>MKKAFIFDWSGTLSDNFHCFYKVCGLIFEDQGGTLLSEEEIKINFTMPYMKFWNKYFPDLTKEKAEELYEKFIHQVGEPDIFYNVQQVVEYLKMHGFELFIVSSDPISKLMPEIERSGISHFITKTIGGGNHLKEESIASLVEEYGLDRANTFYVGDTCGDVEFGKMAQVKTVAITWGIQHKDVVSKSNPDYLIDDIIEIQNII</sequence>
<dbReference type="PANTHER" id="PTHR43434:SF1">
    <property type="entry name" value="PHOSPHOGLYCOLATE PHOSPHATASE"/>
    <property type="match status" value="1"/>
</dbReference>
<dbReference type="PANTHER" id="PTHR43434">
    <property type="entry name" value="PHOSPHOGLYCOLATE PHOSPHATASE"/>
    <property type="match status" value="1"/>
</dbReference>
<dbReference type="AlphaFoldDB" id="A0A1F5EJA5"/>
<dbReference type="GO" id="GO:0008967">
    <property type="term" value="F:phosphoglycolate phosphatase activity"/>
    <property type="evidence" value="ECO:0007669"/>
    <property type="project" value="TreeGrafter"/>
</dbReference>
<dbReference type="Gene3D" id="3.40.50.1000">
    <property type="entry name" value="HAD superfamily/HAD-like"/>
    <property type="match status" value="1"/>
</dbReference>
<dbReference type="Gene3D" id="1.10.150.240">
    <property type="entry name" value="Putative phosphatase, domain 2"/>
    <property type="match status" value="1"/>
</dbReference>
<dbReference type="Proteomes" id="UP000179003">
    <property type="component" value="Unassembled WGS sequence"/>
</dbReference>
<dbReference type="SUPFAM" id="SSF56784">
    <property type="entry name" value="HAD-like"/>
    <property type="match status" value="1"/>
</dbReference>
<dbReference type="Pfam" id="PF13419">
    <property type="entry name" value="HAD_2"/>
    <property type="match status" value="1"/>
</dbReference>
<comment type="caution">
    <text evidence="1">The sequence shown here is derived from an EMBL/GenBank/DDBJ whole genome shotgun (WGS) entry which is preliminary data.</text>
</comment>
<dbReference type="SFLD" id="SFLDS00003">
    <property type="entry name" value="Haloacid_Dehalogenase"/>
    <property type="match status" value="1"/>
</dbReference>
<dbReference type="GO" id="GO:0006281">
    <property type="term" value="P:DNA repair"/>
    <property type="evidence" value="ECO:0007669"/>
    <property type="project" value="TreeGrafter"/>
</dbReference>
<organism evidence="1 2">
    <name type="scientific">Candidatus Campbellbacteria bacterium RIFOXYC2_FULL_35_25</name>
    <dbReference type="NCBI Taxonomy" id="1797582"/>
    <lineage>
        <taxon>Bacteria</taxon>
        <taxon>Candidatus Campbelliibacteriota</taxon>
    </lineage>
</organism>
<dbReference type="InterPro" id="IPR036412">
    <property type="entry name" value="HAD-like_sf"/>
</dbReference>
<evidence type="ECO:0000313" key="1">
    <source>
        <dbReference type="EMBL" id="OGD67286.1"/>
    </source>
</evidence>
<protein>
    <recommendedName>
        <fullName evidence="3">HAD family hydrolase</fullName>
    </recommendedName>
</protein>
<dbReference type="SFLD" id="SFLDG01129">
    <property type="entry name" value="C1.5:_HAD__Beta-PGM__Phosphata"/>
    <property type="match status" value="1"/>
</dbReference>
<evidence type="ECO:0000313" key="2">
    <source>
        <dbReference type="Proteomes" id="UP000179003"/>
    </source>
</evidence>
<dbReference type="EMBL" id="MFAE01000006">
    <property type="protein sequence ID" value="OGD67286.1"/>
    <property type="molecule type" value="Genomic_DNA"/>
</dbReference>
<evidence type="ECO:0008006" key="3">
    <source>
        <dbReference type="Google" id="ProtNLM"/>
    </source>
</evidence>
<reference evidence="1 2" key="1">
    <citation type="journal article" date="2016" name="Nat. Commun.">
        <title>Thousands of microbial genomes shed light on interconnected biogeochemical processes in an aquifer system.</title>
        <authorList>
            <person name="Anantharaman K."/>
            <person name="Brown C.T."/>
            <person name="Hug L.A."/>
            <person name="Sharon I."/>
            <person name="Castelle C.J."/>
            <person name="Probst A.J."/>
            <person name="Thomas B.C."/>
            <person name="Singh A."/>
            <person name="Wilkins M.J."/>
            <person name="Karaoz U."/>
            <person name="Brodie E.L."/>
            <person name="Williams K.H."/>
            <person name="Hubbard S.S."/>
            <person name="Banfield J.F."/>
        </authorList>
    </citation>
    <scope>NUCLEOTIDE SEQUENCE [LARGE SCALE GENOMIC DNA]</scope>
</reference>
<accession>A0A1F5EJA5</accession>
<dbReference type="InterPro" id="IPR050155">
    <property type="entry name" value="HAD-like_hydrolase_sf"/>
</dbReference>